<evidence type="ECO:0000256" key="1">
    <source>
        <dbReference type="SAM" id="MobiDB-lite"/>
    </source>
</evidence>
<feature type="signal peptide" evidence="2">
    <location>
        <begin position="1"/>
        <end position="19"/>
    </location>
</feature>
<dbReference type="EMBL" id="HBNR01044208">
    <property type="protein sequence ID" value="CAE4604666.1"/>
    <property type="molecule type" value="Transcribed_RNA"/>
</dbReference>
<name>A0A7S4R6B4_9DINO</name>
<proteinExistence type="predicted"/>
<feature type="chain" id="PRO_5031527521" evidence="2">
    <location>
        <begin position="20"/>
        <end position="451"/>
    </location>
</feature>
<sequence length="451" mass="48551">MAACASAVVFLLLLRAALAARVQTDLDGGGECGREVATPKDSVSLRQYFDAARVSSGILSSTDDSSSDLVDPAQCTKKDVCLLMRQLDMDFYARARQGLLTDSDYDTPPTRSWHTSGNCKNSNRAYPEVPVTDADTCREEARKHGADGELQEVRKSTLPSGCSVETFAGKTKVYLNQLNTDVTGGITYEGKERLPKTVAQLCAMDRSLSEAAAAYYSPYKLKPSMEGREAASTSCSFGMMAYLSQLRETMSPCAKILTYRPDSRFHSADHALQVAQQLEKADKADGAAKVRQYVETMRQKYVLMDTIANHWCPDTWTTAKATEGASCDALRVMAWTEEGKKLKEFKAKQGNAKKGGGKKGGRQPADGGRMNGAGNAGLLAGLDALLAELAAEDTIAMGLKSQDDLGGTDSSGKPVKISLNDASCDAFEDETLASRLEDAPAAPPDFFTEKE</sequence>
<dbReference type="AlphaFoldDB" id="A0A7S4R6B4"/>
<protein>
    <submittedName>
        <fullName evidence="3">Uncharacterized protein</fullName>
    </submittedName>
</protein>
<gene>
    <name evidence="3" type="ORF">AMON00008_LOCUS30770</name>
</gene>
<reference evidence="3" key="1">
    <citation type="submission" date="2021-01" db="EMBL/GenBank/DDBJ databases">
        <authorList>
            <person name="Corre E."/>
            <person name="Pelletier E."/>
            <person name="Niang G."/>
            <person name="Scheremetjew M."/>
            <person name="Finn R."/>
            <person name="Kale V."/>
            <person name="Holt S."/>
            <person name="Cochrane G."/>
            <person name="Meng A."/>
            <person name="Brown T."/>
            <person name="Cohen L."/>
        </authorList>
    </citation>
    <scope>NUCLEOTIDE SEQUENCE</scope>
    <source>
        <strain evidence="3">CCMP3105</strain>
    </source>
</reference>
<feature type="region of interest" description="Disordered" evidence="1">
    <location>
        <begin position="400"/>
        <end position="420"/>
    </location>
</feature>
<evidence type="ECO:0000313" key="3">
    <source>
        <dbReference type="EMBL" id="CAE4604666.1"/>
    </source>
</evidence>
<organism evidence="3">
    <name type="scientific">Alexandrium monilatum</name>
    <dbReference type="NCBI Taxonomy" id="311494"/>
    <lineage>
        <taxon>Eukaryota</taxon>
        <taxon>Sar</taxon>
        <taxon>Alveolata</taxon>
        <taxon>Dinophyceae</taxon>
        <taxon>Gonyaulacales</taxon>
        <taxon>Pyrocystaceae</taxon>
        <taxon>Alexandrium</taxon>
    </lineage>
</organism>
<keyword evidence="2" id="KW-0732">Signal</keyword>
<feature type="region of interest" description="Disordered" evidence="1">
    <location>
        <begin position="344"/>
        <end position="370"/>
    </location>
</feature>
<evidence type="ECO:0000256" key="2">
    <source>
        <dbReference type="SAM" id="SignalP"/>
    </source>
</evidence>
<accession>A0A7S4R6B4</accession>